<evidence type="ECO:0000256" key="6">
    <source>
        <dbReference type="ARBA" id="ARBA00022741"/>
    </source>
</evidence>
<keyword evidence="6" id="KW-0547">Nucleotide-binding</keyword>
<keyword evidence="13" id="KW-1185">Reference proteome</keyword>
<organism evidence="12 13">
    <name type="scientific">Lentzea sokolovensis</name>
    <dbReference type="NCBI Taxonomy" id="3095429"/>
    <lineage>
        <taxon>Bacteria</taxon>
        <taxon>Bacillati</taxon>
        <taxon>Actinomycetota</taxon>
        <taxon>Actinomycetes</taxon>
        <taxon>Pseudonocardiales</taxon>
        <taxon>Pseudonocardiaceae</taxon>
        <taxon>Lentzea</taxon>
    </lineage>
</organism>
<evidence type="ECO:0000256" key="5">
    <source>
        <dbReference type="ARBA" id="ARBA00022723"/>
    </source>
</evidence>
<dbReference type="RefSeq" id="WP_319973614.1">
    <property type="nucleotide sequence ID" value="NZ_JAXAVU010000001.1"/>
</dbReference>
<evidence type="ECO:0000256" key="8">
    <source>
        <dbReference type="ARBA" id="ARBA00022833"/>
    </source>
</evidence>
<evidence type="ECO:0000256" key="7">
    <source>
        <dbReference type="ARBA" id="ARBA00022801"/>
    </source>
</evidence>
<evidence type="ECO:0000256" key="1">
    <source>
        <dbReference type="ARBA" id="ARBA00001947"/>
    </source>
</evidence>
<dbReference type="Proteomes" id="UP001285352">
    <property type="component" value="Unassembled WGS sequence"/>
</dbReference>
<evidence type="ECO:0000256" key="3">
    <source>
        <dbReference type="ARBA" id="ARBA00012762"/>
    </source>
</evidence>
<keyword evidence="8" id="KW-0862">Zinc</keyword>
<dbReference type="NCBIfam" id="NF001591">
    <property type="entry name" value="PRK00393.1"/>
    <property type="match status" value="1"/>
</dbReference>
<dbReference type="EMBL" id="JAXAVU010000001">
    <property type="protein sequence ID" value="MDX8141314.1"/>
    <property type="molecule type" value="Genomic_DNA"/>
</dbReference>
<proteinExistence type="predicted"/>
<evidence type="ECO:0000256" key="4">
    <source>
        <dbReference type="ARBA" id="ARBA00022619"/>
    </source>
</evidence>
<sequence>MTEQLFVEHTLWRKGNQFRVSVLAADDPSGRNPATAAVYGNPQNDCLVRIHSRCVYGEVFQSDDCDCRSQLHTALEMIDEERAGVVIYLDQEGRGEGLRNKARGYVYSQEHHTDTFTSYRALGLPDDSRSYEGAAELLRRLDLTSVRLLTNNPAKVKALQDHGIVAKRESWTVPVSESAQQYLEAKRQHGHMIATAQAD</sequence>
<dbReference type="PANTHER" id="PTHR21327">
    <property type="entry name" value="GTP CYCLOHYDROLASE II-RELATED"/>
    <property type="match status" value="1"/>
</dbReference>
<reference evidence="12 13" key="1">
    <citation type="submission" date="2023-11" db="EMBL/GenBank/DDBJ databases">
        <title>Lentzea sokolovensis, sp. nov., Lentzea kristufkii, sp. nov., and Lentzea miocenensis, sp. nov., rare actinobacteria from Sokolov Coal Basin, Miocene lacustrine sediment, Czech Republic.</title>
        <authorList>
            <person name="Lara A."/>
            <person name="Kotroba L."/>
            <person name="Nouioui I."/>
            <person name="Neumann-Schaal M."/>
            <person name="Mast Y."/>
            <person name="Chronakova A."/>
        </authorList>
    </citation>
    <scope>NUCLEOTIDE SEQUENCE [LARGE SCALE GENOMIC DNA]</scope>
    <source>
        <strain evidence="12 13">BCCO 10_0061</strain>
    </source>
</reference>
<dbReference type="PANTHER" id="PTHR21327:SF18">
    <property type="entry name" value="3,4-DIHYDROXY-2-BUTANONE 4-PHOSPHATE SYNTHASE"/>
    <property type="match status" value="1"/>
</dbReference>
<dbReference type="InterPro" id="IPR000926">
    <property type="entry name" value="RibA"/>
</dbReference>
<comment type="caution">
    <text evidence="12">The sequence shown here is derived from an EMBL/GenBank/DDBJ whole genome shotgun (WGS) entry which is preliminary data.</text>
</comment>
<evidence type="ECO:0000256" key="10">
    <source>
        <dbReference type="ARBA" id="ARBA00049295"/>
    </source>
</evidence>
<evidence type="ECO:0000256" key="9">
    <source>
        <dbReference type="ARBA" id="ARBA00023134"/>
    </source>
</evidence>
<keyword evidence="4" id="KW-0686">Riboflavin biosynthesis</keyword>
<dbReference type="InterPro" id="IPR032677">
    <property type="entry name" value="GTP_cyclohydro_II"/>
</dbReference>
<evidence type="ECO:0000256" key="2">
    <source>
        <dbReference type="ARBA" id="ARBA00004853"/>
    </source>
</evidence>
<name>A0ABU4UPB0_9PSEU</name>
<comment type="pathway">
    <text evidence="2">Cofactor biosynthesis; riboflavin biosynthesis; 5-amino-6-(D-ribitylamino)uracil from GTP: step 1/4.</text>
</comment>
<dbReference type="SUPFAM" id="SSF142695">
    <property type="entry name" value="RibA-like"/>
    <property type="match status" value="1"/>
</dbReference>
<comment type="catalytic activity">
    <reaction evidence="10">
        <text>GTP + 4 H2O = 2,5-diamino-6-hydroxy-4-(5-phosphoribosylamino)-pyrimidine + formate + 2 phosphate + 3 H(+)</text>
        <dbReference type="Rhea" id="RHEA:23704"/>
        <dbReference type="ChEBI" id="CHEBI:15377"/>
        <dbReference type="ChEBI" id="CHEBI:15378"/>
        <dbReference type="ChEBI" id="CHEBI:15740"/>
        <dbReference type="ChEBI" id="CHEBI:37565"/>
        <dbReference type="ChEBI" id="CHEBI:43474"/>
        <dbReference type="ChEBI" id="CHEBI:58614"/>
        <dbReference type="EC" id="3.5.4.25"/>
    </reaction>
</comment>
<keyword evidence="7" id="KW-0378">Hydrolase</keyword>
<dbReference type="Pfam" id="PF00925">
    <property type="entry name" value="GTP_cyclohydro2"/>
    <property type="match status" value="1"/>
</dbReference>
<dbReference type="Gene3D" id="3.40.50.10990">
    <property type="entry name" value="GTP cyclohydrolase II"/>
    <property type="match status" value="1"/>
</dbReference>
<accession>A0ABU4UPB0</accession>
<comment type="cofactor">
    <cofactor evidence="1">
        <name>Zn(2+)</name>
        <dbReference type="ChEBI" id="CHEBI:29105"/>
    </cofactor>
</comment>
<dbReference type="InterPro" id="IPR036144">
    <property type="entry name" value="RibA-like_sf"/>
</dbReference>
<gene>
    <name evidence="12" type="ORF">SK854_04265</name>
</gene>
<feature type="domain" description="GTP cyclohydrolase II" evidence="11">
    <location>
        <begin position="32"/>
        <end position="164"/>
    </location>
</feature>
<evidence type="ECO:0000313" key="13">
    <source>
        <dbReference type="Proteomes" id="UP001285352"/>
    </source>
</evidence>
<protein>
    <recommendedName>
        <fullName evidence="3">GTP cyclohydrolase II</fullName>
        <ecNumber evidence="3">3.5.4.25</ecNumber>
    </recommendedName>
</protein>
<keyword evidence="9" id="KW-0342">GTP-binding</keyword>
<evidence type="ECO:0000313" key="12">
    <source>
        <dbReference type="EMBL" id="MDX8141314.1"/>
    </source>
</evidence>
<dbReference type="EC" id="3.5.4.25" evidence="3"/>
<dbReference type="CDD" id="cd00641">
    <property type="entry name" value="GTP_cyclohydro2"/>
    <property type="match status" value="1"/>
</dbReference>
<keyword evidence="5" id="KW-0479">Metal-binding</keyword>
<evidence type="ECO:0000259" key="11">
    <source>
        <dbReference type="Pfam" id="PF00925"/>
    </source>
</evidence>